<dbReference type="InterPro" id="IPR013785">
    <property type="entry name" value="Aldolase_TIM"/>
</dbReference>
<organism evidence="7 8">
    <name type="scientific">Mycoplasma capricolum subsp. capricolum</name>
    <dbReference type="NCBI Taxonomy" id="40479"/>
    <lineage>
        <taxon>Bacteria</taxon>
        <taxon>Bacillati</taxon>
        <taxon>Mycoplasmatota</taxon>
        <taxon>Mollicutes</taxon>
        <taxon>Mycoplasmataceae</taxon>
        <taxon>Mycoplasma</taxon>
    </lineage>
</organism>
<dbReference type="SUPFAM" id="SSF51569">
    <property type="entry name" value="Aldolase"/>
    <property type="match status" value="1"/>
</dbReference>
<dbReference type="PANTHER" id="PTHR30304">
    <property type="entry name" value="D-TAGATOSE-1,6-BISPHOSPHATE ALDOLASE"/>
    <property type="match status" value="1"/>
</dbReference>
<evidence type="ECO:0000256" key="1">
    <source>
        <dbReference type="ARBA" id="ARBA00022723"/>
    </source>
</evidence>
<feature type="binding site" evidence="5">
    <location>
        <begin position="261"/>
        <end position="264"/>
    </location>
    <ligand>
        <name>dihydroxyacetone phosphate</name>
        <dbReference type="ChEBI" id="CHEBI:57642"/>
    </ligand>
</feature>
<evidence type="ECO:0000256" key="2">
    <source>
        <dbReference type="ARBA" id="ARBA00022833"/>
    </source>
</evidence>
<dbReference type="EC" id="4.1.2.13" evidence="7"/>
<feature type="binding site" evidence="6">
    <location>
        <position position="239"/>
    </location>
    <ligand>
        <name>Zn(2+)</name>
        <dbReference type="ChEBI" id="CHEBI:29105"/>
        <label>1</label>
        <note>catalytic</note>
    </ligand>
</feature>
<dbReference type="Proteomes" id="UP000031975">
    <property type="component" value="Unassembled WGS sequence"/>
</dbReference>
<dbReference type="GO" id="GO:0004332">
    <property type="term" value="F:fructose-bisphosphate aldolase activity"/>
    <property type="evidence" value="ECO:0007669"/>
    <property type="project" value="UniProtKB-EC"/>
</dbReference>
<gene>
    <name evidence="7" type="primary">fba</name>
    <name evidence="7" type="ORF">MCGM508_00935</name>
</gene>
<dbReference type="NCBIfam" id="TIGR00167">
    <property type="entry name" value="cbbA"/>
    <property type="match status" value="1"/>
</dbReference>
<evidence type="ECO:0000313" key="7">
    <source>
        <dbReference type="EMBL" id="KIM13647.1"/>
    </source>
</evidence>
<comment type="cofactor">
    <cofactor evidence="6">
        <name>Zn(2+)</name>
        <dbReference type="ChEBI" id="CHEBI:29105"/>
    </cofactor>
    <text evidence="6">Binds 2 Zn(2+) ions per subunit. One is catalytic and the other provides a structural contribution.</text>
</comment>
<feature type="binding site" evidence="6">
    <location>
        <position position="138"/>
    </location>
    <ligand>
        <name>Zn(2+)</name>
        <dbReference type="ChEBI" id="CHEBI:29105"/>
        <label>2</label>
    </ligand>
</feature>
<proteinExistence type="predicted"/>
<dbReference type="NCBIfam" id="TIGR01859">
    <property type="entry name" value="fruc_bis_ald"/>
    <property type="match status" value="1"/>
</dbReference>
<feature type="active site" description="Proton donor" evidence="4">
    <location>
        <position position="116"/>
    </location>
</feature>
<evidence type="ECO:0000313" key="8">
    <source>
        <dbReference type="Proteomes" id="UP000031975"/>
    </source>
</evidence>
<dbReference type="GO" id="GO:0030388">
    <property type="term" value="P:fructose 1,6-bisphosphate metabolic process"/>
    <property type="evidence" value="ECO:0007669"/>
    <property type="project" value="InterPro"/>
</dbReference>
<dbReference type="Pfam" id="PF01116">
    <property type="entry name" value="F_bP_aldolase"/>
    <property type="match status" value="1"/>
</dbReference>
<feature type="binding site" evidence="5">
    <location>
        <position position="211"/>
    </location>
    <ligand>
        <name>dihydroxyacetone phosphate</name>
        <dbReference type="ChEBI" id="CHEBI:57642"/>
    </ligand>
</feature>
<dbReference type="InterPro" id="IPR050246">
    <property type="entry name" value="Class_II_FBP_aldolase"/>
</dbReference>
<keyword evidence="2 6" id="KW-0862">Zinc</keyword>
<sequence>MNLYVVIKTLENDNIKIDLNKGSNIMPKLYHKKLVNAKQMVSDAHKKRYAIGHFNINNLEWTKAILEAAEASKTPVIIATSEGAIKYMGGVDAVVGMVNGLLDYLNITVPVALHLDHGQSLEMAKKCILAGYSSVMFDGSHFPYEENLKMTKELIEFAEEYEVSVEAEIGSIGGEEDGVIGQGELGDPQQAEEISKTGITMLAAGIGNIHGKYPSWWQSLSFETLEKLQQACKMPMVLHGGSGIPQDQVKKAISMGISKINVNTELQLAFRDATRKYIEEEKDLDDAKKGFDPRKLLKPGYDALKATFLELTSWFGCQGKAN</sequence>
<dbReference type="GO" id="GO:0008270">
    <property type="term" value="F:zinc ion binding"/>
    <property type="evidence" value="ECO:0007669"/>
    <property type="project" value="InterPro"/>
</dbReference>
<feature type="binding site" evidence="6">
    <location>
        <position position="117"/>
    </location>
    <ligand>
        <name>Zn(2+)</name>
        <dbReference type="ChEBI" id="CHEBI:29105"/>
        <label>1</label>
        <note>catalytic</note>
    </ligand>
</feature>
<dbReference type="Gene3D" id="3.20.20.70">
    <property type="entry name" value="Aldolase class I"/>
    <property type="match status" value="1"/>
</dbReference>
<feature type="binding site" evidence="6">
    <location>
        <position position="168"/>
    </location>
    <ligand>
        <name>Zn(2+)</name>
        <dbReference type="ChEBI" id="CHEBI:29105"/>
        <label>2</label>
    </ligand>
</feature>
<dbReference type="GO" id="GO:0006096">
    <property type="term" value="P:glycolytic process"/>
    <property type="evidence" value="ECO:0007669"/>
    <property type="project" value="InterPro"/>
</dbReference>
<dbReference type="PANTHER" id="PTHR30304:SF0">
    <property type="entry name" value="D-TAGATOSE-1,6-BISPHOSPHATE ALDOLASE SUBUNIT GATY-RELATED"/>
    <property type="match status" value="1"/>
</dbReference>
<reference evidence="7 8" key="1">
    <citation type="submission" date="2015-01" db="EMBL/GenBank/DDBJ databases">
        <title>Draft Genome Sequence of Mycoplasma capricolum subsp. capricolum str. GM508D.</title>
        <authorList>
            <person name="Calcutt M.J."/>
            <person name="Foecking M.F."/>
        </authorList>
    </citation>
    <scope>NUCLEOTIDE SEQUENCE [LARGE SCALE GENOMIC DNA]</scope>
    <source>
        <strain evidence="7 8">GM508D</strain>
    </source>
</reference>
<feature type="binding site" evidence="6">
    <location>
        <position position="210"/>
    </location>
    <ligand>
        <name>Zn(2+)</name>
        <dbReference type="ChEBI" id="CHEBI:29105"/>
        <label>1</label>
        <note>catalytic</note>
    </ligand>
</feature>
<keyword evidence="3 7" id="KW-0456">Lyase</keyword>
<comment type="caution">
    <text evidence="7">The sequence shown here is derived from an EMBL/GenBank/DDBJ whole genome shotgun (WGS) entry which is preliminary data.</text>
</comment>
<dbReference type="CDD" id="cd00947">
    <property type="entry name" value="TBP_aldolase_IIB"/>
    <property type="match status" value="1"/>
</dbReference>
<dbReference type="InterPro" id="IPR011289">
    <property type="entry name" value="Fruc_bis_ald_class-2"/>
</dbReference>
<evidence type="ECO:0000256" key="6">
    <source>
        <dbReference type="PIRSR" id="PIRSR001359-3"/>
    </source>
</evidence>
<accession>A0A0C2W5U5</accession>
<dbReference type="EMBL" id="JXQB01000001">
    <property type="protein sequence ID" value="KIM13647.1"/>
    <property type="molecule type" value="Genomic_DNA"/>
</dbReference>
<feature type="binding site" evidence="5">
    <location>
        <begin position="240"/>
        <end position="242"/>
    </location>
    <ligand>
        <name>dihydroxyacetone phosphate</name>
        <dbReference type="ChEBI" id="CHEBI:57642"/>
    </ligand>
</feature>
<evidence type="ECO:0000256" key="5">
    <source>
        <dbReference type="PIRSR" id="PIRSR001359-2"/>
    </source>
</evidence>
<dbReference type="PROSITE" id="PS00806">
    <property type="entry name" value="ALDOLASE_CLASS_II_2"/>
    <property type="match status" value="1"/>
</dbReference>
<protein>
    <submittedName>
        <fullName evidence="7">Fructose-bisphosphate aldolase</fullName>
        <ecNumber evidence="7">4.1.2.13</ecNumber>
    </submittedName>
</protein>
<dbReference type="AlphaFoldDB" id="A0A0C2W5U5"/>
<keyword evidence="1 6" id="KW-0479">Metal-binding</keyword>
<dbReference type="PIRSF" id="PIRSF001359">
    <property type="entry name" value="F_bP_aldolase_II"/>
    <property type="match status" value="1"/>
</dbReference>
<evidence type="ECO:0000256" key="3">
    <source>
        <dbReference type="ARBA" id="ARBA00023239"/>
    </source>
</evidence>
<name>A0A0C2W5U5_MYCCA</name>
<evidence type="ECO:0000256" key="4">
    <source>
        <dbReference type="PIRSR" id="PIRSR001359-1"/>
    </source>
</evidence>
<dbReference type="InterPro" id="IPR000771">
    <property type="entry name" value="FBA_II"/>
</dbReference>